<dbReference type="InterPro" id="IPR035901">
    <property type="entry name" value="GIY-YIG_endonuc_sf"/>
</dbReference>
<dbReference type="EMBL" id="JASHIF010000002">
    <property type="protein sequence ID" value="MDI9857901.1"/>
    <property type="molecule type" value="Genomic_DNA"/>
</dbReference>
<evidence type="ECO:0000313" key="2">
    <source>
        <dbReference type="Proteomes" id="UP001236507"/>
    </source>
</evidence>
<organism evidence="1 2">
    <name type="scientific">Flectobacillus roseus</name>
    <dbReference type="NCBI Taxonomy" id="502259"/>
    <lineage>
        <taxon>Bacteria</taxon>
        <taxon>Pseudomonadati</taxon>
        <taxon>Bacteroidota</taxon>
        <taxon>Cytophagia</taxon>
        <taxon>Cytophagales</taxon>
        <taxon>Flectobacillaceae</taxon>
        <taxon>Flectobacillus</taxon>
    </lineage>
</organism>
<accession>A0ABT6Y2X7</accession>
<comment type="caution">
    <text evidence="1">The sequence shown here is derived from an EMBL/GenBank/DDBJ whole genome shotgun (WGS) entry which is preliminary data.</text>
</comment>
<reference evidence="1 2" key="1">
    <citation type="submission" date="2023-05" db="EMBL/GenBank/DDBJ databases">
        <title>Novel species of genus Flectobacillus isolated from stream in China.</title>
        <authorList>
            <person name="Lu H."/>
        </authorList>
    </citation>
    <scope>NUCLEOTIDE SEQUENCE [LARGE SCALE GENOMIC DNA]</scope>
    <source>
        <strain evidence="1 2">KCTC 42575</strain>
    </source>
</reference>
<proteinExistence type="predicted"/>
<keyword evidence="2" id="KW-1185">Reference proteome</keyword>
<dbReference type="Proteomes" id="UP001236507">
    <property type="component" value="Unassembled WGS sequence"/>
</dbReference>
<sequence length="119" mass="14303">MAYNSLNSQTAQSIISQINQWLIKKSLIFTDHQRWYIGITDDPERRRKEHLRNSKKEKFDVKHFHFWHAKTKRIARSIETWGHHQGMLDSDLEGNTNDDSSYVYVYKKYPLLKPKRPSK</sequence>
<dbReference type="RefSeq" id="WP_283343186.1">
    <property type="nucleotide sequence ID" value="NZ_JASHIF010000002.1"/>
</dbReference>
<dbReference type="Gene3D" id="3.40.1440.10">
    <property type="entry name" value="GIY-YIG endonuclease"/>
    <property type="match status" value="1"/>
</dbReference>
<evidence type="ECO:0000313" key="1">
    <source>
        <dbReference type="EMBL" id="MDI9857901.1"/>
    </source>
</evidence>
<gene>
    <name evidence="1" type="ORF">QM524_01645</name>
</gene>
<name>A0ABT6Y2X7_9BACT</name>
<protein>
    <submittedName>
        <fullName evidence="1">GIY-YIG nuclease family protein</fullName>
    </submittedName>
</protein>
<dbReference type="CDD" id="cd00719">
    <property type="entry name" value="GIY-YIG_SF"/>
    <property type="match status" value="1"/>
</dbReference>